<dbReference type="InterPro" id="IPR038592">
    <property type="entry name" value="CheD-like_sf"/>
</dbReference>
<dbReference type="GO" id="GO:0050568">
    <property type="term" value="F:protein-glutamine glutaminase activity"/>
    <property type="evidence" value="ECO:0007669"/>
    <property type="project" value="UniProtKB-UniRule"/>
</dbReference>
<comment type="function">
    <text evidence="3">Probably deamidates glutamine residues to glutamate on methyl-accepting chemotaxis receptors (MCPs), playing an important role in chemotaxis.</text>
</comment>
<feature type="region of interest" description="Disordered" evidence="4">
    <location>
        <begin position="153"/>
        <end position="177"/>
    </location>
</feature>
<dbReference type="InterPro" id="IPR011324">
    <property type="entry name" value="Cytotoxic_necrot_fac-like_cat"/>
</dbReference>
<dbReference type="PANTHER" id="PTHR35147:SF3">
    <property type="entry name" value="CHEMORECEPTOR GLUTAMINE DEAMIDASE CHED 1-RELATED"/>
    <property type="match status" value="1"/>
</dbReference>
<sequence length="177" mass="19129">MAGRTEKVRHIIQGEHCVSDAPDEVISTILGSCVAACIYDPLARIGGANHFLLSDPGNGPVDIRYAAAAMEVLVNSLLRRGAQKRRLEAKLFGGARIMRNLPDIGGANAKAAEKFLRDEGIPVISSDLGGEQARRMRFWPTTGRVQIQRLAPQNALPAEAPRPRQTSNFELFDGADG</sequence>
<dbReference type="SUPFAM" id="SSF64438">
    <property type="entry name" value="CNF1/YfiH-like putative cysteine hydrolases"/>
    <property type="match status" value="1"/>
</dbReference>
<dbReference type="GO" id="GO:0006935">
    <property type="term" value="P:chemotaxis"/>
    <property type="evidence" value="ECO:0007669"/>
    <property type="project" value="UniProtKB-UniRule"/>
</dbReference>
<dbReference type="Pfam" id="PF03975">
    <property type="entry name" value="CheD"/>
    <property type="match status" value="1"/>
</dbReference>
<evidence type="ECO:0000256" key="1">
    <source>
        <dbReference type="ARBA" id="ARBA00022500"/>
    </source>
</evidence>
<proteinExistence type="inferred from homology"/>
<comment type="similarity">
    <text evidence="3">Belongs to the CheD family.</text>
</comment>
<dbReference type="HAMAP" id="MF_01440">
    <property type="entry name" value="CheD"/>
    <property type="match status" value="1"/>
</dbReference>
<accession>A0A7Z0I0J9</accession>
<evidence type="ECO:0000313" key="5">
    <source>
        <dbReference type="EMBL" id="NYS25719.1"/>
    </source>
</evidence>
<reference evidence="5 6" key="1">
    <citation type="journal article" date="2000" name="Arch. Microbiol.">
        <title>Rhodobaca bogoriensis gen. nov. and sp. nov., an alkaliphilic purple nonsulfur bacterium from African Rift Valley soda lakes.</title>
        <authorList>
            <person name="Milford A.D."/>
            <person name="Achenbach L.A."/>
            <person name="Jung D.O."/>
            <person name="Madigan M.T."/>
        </authorList>
    </citation>
    <scope>NUCLEOTIDE SEQUENCE [LARGE SCALE GENOMIC DNA]</scope>
    <source>
        <strain evidence="5 6">2376</strain>
    </source>
</reference>
<dbReference type="AlphaFoldDB" id="A0A7Z0I0J9"/>
<organism evidence="5 6">
    <name type="scientific">Rhabdonatronobacter sediminivivens</name>
    <dbReference type="NCBI Taxonomy" id="2743469"/>
    <lineage>
        <taxon>Bacteria</taxon>
        <taxon>Pseudomonadati</taxon>
        <taxon>Pseudomonadota</taxon>
        <taxon>Alphaproteobacteria</taxon>
        <taxon>Rhodobacterales</taxon>
        <taxon>Paracoccaceae</taxon>
        <taxon>Rhabdonatronobacter</taxon>
    </lineage>
</organism>
<dbReference type="Gene3D" id="3.30.1330.200">
    <property type="match status" value="1"/>
</dbReference>
<evidence type="ECO:0000313" key="6">
    <source>
        <dbReference type="Proteomes" id="UP000529417"/>
    </source>
</evidence>
<comment type="caution">
    <text evidence="5">The sequence shown here is derived from an EMBL/GenBank/DDBJ whole genome shotgun (WGS) entry which is preliminary data.</text>
</comment>
<evidence type="ECO:0000256" key="2">
    <source>
        <dbReference type="ARBA" id="ARBA00022801"/>
    </source>
</evidence>
<dbReference type="CDD" id="cd16352">
    <property type="entry name" value="CheD"/>
    <property type="match status" value="1"/>
</dbReference>
<comment type="catalytic activity">
    <reaction evidence="3">
        <text>L-glutaminyl-[protein] + H2O = L-glutamyl-[protein] + NH4(+)</text>
        <dbReference type="Rhea" id="RHEA:16441"/>
        <dbReference type="Rhea" id="RHEA-COMP:10207"/>
        <dbReference type="Rhea" id="RHEA-COMP:10208"/>
        <dbReference type="ChEBI" id="CHEBI:15377"/>
        <dbReference type="ChEBI" id="CHEBI:28938"/>
        <dbReference type="ChEBI" id="CHEBI:29973"/>
        <dbReference type="ChEBI" id="CHEBI:30011"/>
        <dbReference type="EC" id="3.5.1.44"/>
    </reaction>
</comment>
<gene>
    <name evidence="3" type="primary">cheD</name>
    <name evidence="5" type="ORF">HUK65_12020</name>
</gene>
<keyword evidence="2 3" id="KW-0378">Hydrolase</keyword>
<dbReference type="EMBL" id="JACBXS010000024">
    <property type="protein sequence ID" value="NYS25719.1"/>
    <property type="molecule type" value="Genomic_DNA"/>
</dbReference>
<dbReference type="Proteomes" id="UP000529417">
    <property type="component" value="Unassembled WGS sequence"/>
</dbReference>
<dbReference type="EC" id="3.5.1.44" evidence="3"/>
<keyword evidence="1 3" id="KW-0145">Chemotaxis</keyword>
<evidence type="ECO:0000256" key="4">
    <source>
        <dbReference type="SAM" id="MobiDB-lite"/>
    </source>
</evidence>
<dbReference type="InterPro" id="IPR005659">
    <property type="entry name" value="Chemorcpt_Glu_NH3ase_CheD"/>
</dbReference>
<evidence type="ECO:0000256" key="3">
    <source>
        <dbReference type="HAMAP-Rule" id="MF_01440"/>
    </source>
</evidence>
<dbReference type="PANTHER" id="PTHR35147">
    <property type="entry name" value="CHEMORECEPTOR GLUTAMINE DEAMIDASE CHED-RELATED"/>
    <property type="match status" value="1"/>
</dbReference>
<protein>
    <recommendedName>
        <fullName evidence="3">Probable chemoreceptor glutamine deamidase CheD</fullName>
        <ecNumber evidence="3">3.5.1.44</ecNumber>
    </recommendedName>
</protein>
<keyword evidence="6" id="KW-1185">Reference proteome</keyword>
<name>A0A7Z0I0J9_9RHOB</name>